<evidence type="ECO:0000313" key="2">
    <source>
        <dbReference type="EMBL" id="KOB75570.1"/>
    </source>
</evidence>
<comment type="caution">
    <text evidence="2">The sequence shown here is derived from an EMBL/GenBank/DDBJ whole genome shotgun (WGS) entry which is preliminary data.</text>
</comment>
<proteinExistence type="predicted"/>
<dbReference type="Proteomes" id="UP000037510">
    <property type="component" value="Unassembled WGS sequence"/>
</dbReference>
<keyword evidence="3" id="KW-1185">Reference proteome</keyword>
<evidence type="ECO:0000256" key="1">
    <source>
        <dbReference type="SAM" id="MobiDB-lite"/>
    </source>
</evidence>
<name>A0A0L7LJG4_OPEBR</name>
<accession>A0A0L7LJG4</accession>
<sequence>MDKKEQSSESNFSIDSLEDNFKTKTSIKDGVSEDNIDTILVPFYDNDVLVKVPKQQKRKKEANRQGRSNDKLKELYNSSYLVNKDTRKARRTTYLERFRSQLSPQKVVPKPNNTEIRSLSPEVGDTEIESIGEDHHDPVKEFYNTESYNEIYYEKLLNRDLGMDSSYEEGLNKESEVKTQREIVIENLKSISEISQPKHHVRRSTVQPIQTVKLGGLGPDVERIKPRLERARSLQRYSEKVRMENRLRIYKKSVQLENEKDGMESSANQRNTKHEQNGQKDTSASYLLNKSSQDKPLRILHNLYAKSKSADVKQGKTRTEEAHMPRDKSANRPASNKKVEIIPNSIKGKRTDEKNQPQTRTKSNTRNKASNTNGKPNADVPPVQINFMVNVGGVRPSTALRNLEEKHRMYQEQVKAFKMENND</sequence>
<feature type="region of interest" description="Disordered" evidence="1">
    <location>
        <begin position="255"/>
        <end position="293"/>
    </location>
</feature>
<evidence type="ECO:0000313" key="3">
    <source>
        <dbReference type="Proteomes" id="UP000037510"/>
    </source>
</evidence>
<feature type="compositionally biased region" description="Polar residues" evidence="1">
    <location>
        <begin position="279"/>
        <end position="291"/>
    </location>
</feature>
<organism evidence="2 3">
    <name type="scientific">Operophtera brumata</name>
    <name type="common">Winter moth</name>
    <name type="synonym">Phalaena brumata</name>
    <dbReference type="NCBI Taxonomy" id="104452"/>
    <lineage>
        <taxon>Eukaryota</taxon>
        <taxon>Metazoa</taxon>
        <taxon>Ecdysozoa</taxon>
        <taxon>Arthropoda</taxon>
        <taxon>Hexapoda</taxon>
        <taxon>Insecta</taxon>
        <taxon>Pterygota</taxon>
        <taxon>Neoptera</taxon>
        <taxon>Endopterygota</taxon>
        <taxon>Lepidoptera</taxon>
        <taxon>Glossata</taxon>
        <taxon>Ditrysia</taxon>
        <taxon>Geometroidea</taxon>
        <taxon>Geometridae</taxon>
        <taxon>Larentiinae</taxon>
        <taxon>Operophtera</taxon>
    </lineage>
</organism>
<feature type="region of interest" description="Disordered" evidence="1">
    <location>
        <begin position="305"/>
        <end position="382"/>
    </location>
</feature>
<dbReference type="EMBL" id="JTDY01000881">
    <property type="protein sequence ID" value="KOB75570.1"/>
    <property type="molecule type" value="Genomic_DNA"/>
</dbReference>
<gene>
    <name evidence="2" type="ORF">OBRU01_07290</name>
</gene>
<feature type="compositionally biased region" description="Basic and acidic residues" evidence="1">
    <location>
        <begin position="308"/>
        <end position="330"/>
    </location>
</feature>
<protein>
    <submittedName>
        <fullName evidence="2">Uncharacterized protein</fullName>
    </submittedName>
</protein>
<dbReference type="AlphaFoldDB" id="A0A0L7LJG4"/>
<feature type="compositionally biased region" description="Polar residues" evidence="1">
    <location>
        <begin position="356"/>
        <end position="375"/>
    </location>
</feature>
<reference evidence="2 3" key="1">
    <citation type="journal article" date="2015" name="Genome Biol. Evol.">
        <title>The genome of winter moth (Operophtera brumata) provides a genomic perspective on sexual dimorphism and phenology.</title>
        <authorList>
            <person name="Derks M.F."/>
            <person name="Smit S."/>
            <person name="Salis L."/>
            <person name="Schijlen E."/>
            <person name="Bossers A."/>
            <person name="Mateman C."/>
            <person name="Pijl A.S."/>
            <person name="de Ridder D."/>
            <person name="Groenen M.A."/>
            <person name="Visser M.E."/>
            <person name="Megens H.J."/>
        </authorList>
    </citation>
    <scope>NUCLEOTIDE SEQUENCE [LARGE SCALE GENOMIC DNA]</scope>
    <source>
        <strain evidence="2">WM2013NL</strain>
        <tissue evidence="2">Head and thorax</tissue>
    </source>
</reference>